<dbReference type="FunFam" id="3.40.50.720:FF:000084">
    <property type="entry name" value="Short-chain dehydrogenase reductase"/>
    <property type="match status" value="1"/>
</dbReference>
<dbReference type="Pfam" id="PF13561">
    <property type="entry name" value="adh_short_C2"/>
    <property type="match status" value="1"/>
</dbReference>
<name>A0A815AXK7_9BILA</name>
<dbReference type="EMBL" id="CAJNOT010001898">
    <property type="protein sequence ID" value="CAF1261501.1"/>
    <property type="molecule type" value="Genomic_DNA"/>
</dbReference>
<accession>A0A815AXK7</accession>
<protein>
    <submittedName>
        <fullName evidence="3">Uncharacterized protein</fullName>
    </submittedName>
</protein>
<dbReference type="PRINTS" id="PR00081">
    <property type="entry name" value="GDHRDH"/>
</dbReference>
<dbReference type="GO" id="GO:0016491">
    <property type="term" value="F:oxidoreductase activity"/>
    <property type="evidence" value="ECO:0007669"/>
    <property type="project" value="UniProtKB-KW"/>
</dbReference>
<gene>
    <name evidence="3" type="ORF">ZHD862_LOCUS25932</name>
</gene>
<dbReference type="PANTHER" id="PTHR24321:SF8">
    <property type="entry name" value="ESTRADIOL 17-BETA-DEHYDROGENASE 8-RELATED"/>
    <property type="match status" value="1"/>
</dbReference>
<dbReference type="SUPFAM" id="SSF51735">
    <property type="entry name" value="NAD(P)-binding Rossmann-fold domains"/>
    <property type="match status" value="1"/>
</dbReference>
<keyword evidence="2" id="KW-0560">Oxidoreductase</keyword>
<dbReference type="CDD" id="cd05233">
    <property type="entry name" value="SDR_c"/>
    <property type="match status" value="1"/>
</dbReference>
<comment type="caution">
    <text evidence="3">The sequence shown here is derived from an EMBL/GenBank/DDBJ whole genome shotgun (WGS) entry which is preliminary data.</text>
</comment>
<dbReference type="InterPro" id="IPR036291">
    <property type="entry name" value="NAD(P)-bd_dom_sf"/>
</dbReference>
<dbReference type="Proteomes" id="UP000663864">
    <property type="component" value="Unassembled WGS sequence"/>
</dbReference>
<dbReference type="PRINTS" id="PR00080">
    <property type="entry name" value="SDRFAMILY"/>
</dbReference>
<organism evidence="3 4">
    <name type="scientific">Rotaria sordida</name>
    <dbReference type="NCBI Taxonomy" id="392033"/>
    <lineage>
        <taxon>Eukaryota</taxon>
        <taxon>Metazoa</taxon>
        <taxon>Spiralia</taxon>
        <taxon>Gnathifera</taxon>
        <taxon>Rotifera</taxon>
        <taxon>Eurotatoria</taxon>
        <taxon>Bdelloidea</taxon>
        <taxon>Philodinida</taxon>
        <taxon>Philodinidae</taxon>
        <taxon>Rotaria</taxon>
    </lineage>
</organism>
<dbReference type="PROSITE" id="PS00061">
    <property type="entry name" value="ADH_SHORT"/>
    <property type="match status" value="1"/>
</dbReference>
<evidence type="ECO:0000313" key="4">
    <source>
        <dbReference type="Proteomes" id="UP000663864"/>
    </source>
</evidence>
<reference evidence="3" key="1">
    <citation type="submission" date="2021-02" db="EMBL/GenBank/DDBJ databases">
        <authorList>
            <person name="Nowell W R."/>
        </authorList>
    </citation>
    <scope>NUCLEOTIDE SEQUENCE</scope>
</reference>
<dbReference type="InterPro" id="IPR020904">
    <property type="entry name" value="Sc_DH/Rdtase_CS"/>
</dbReference>
<dbReference type="InterPro" id="IPR002347">
    <property type="entry name" value="SDR_fam"/>
</dbReference>
<sequence>MSGECKRFAGQACIVTGGASGIGLATVTEFAREGASVAIFDFNEIAGCEQVNRLKSDGFSVQFFHVDVTSPEQIQKAVTAFGEANQGQIHHLINGAVYFGSKGLQATPKDFQKTFETNVSAYAFMAQAVYPYMLKARQAGKNCSIVNIASISAHRAQPVRWTYASSKGAIVMLTKSMALDLSKDGIRVNSISPGWTWSPEVEKAAVNGGREKWDPIWGQFHMLRRCADCREVARPILFLCSTDASFITATDLAVDGGYTQMSHEGFGEQSSFAGSDY</sequence>
<dbReference type="PANTHER" id="PTHR24321">
    <property type="entry name" value="DEHYDROGENASES, SHORT CHAIN"/>
    <property type="match status" value="1"/>
</dbReference>
<dbReference type="Gene3D" id="3.40.50.720">
    <property type="entry name" value="NAD(P)-binding Rossmann-like Domain"/>
    <property type="match status" value="1"/>
</dbReference>
<comment type="similarity">
    <text evidence="1">Belongs to the short-chain dehydrogenases/reductases (SDR) family.</text>
</comment>
<dbReference type="AlphaFoldDB" id="A0A815AXK7"/>
<proteinExistence type="inferred from homology"/>
<evidence type="ECO:0000256" key="2">
    <source>
        <dbReference type="ARBA" id="ARBA00023002"/>
    </source>
</evidence>
<evidence type="ECO:0000313" key="3">
    <source>
        <dbReference type="EMBL" id="CAF1261501.1"/>
    </source>
</evidence>
<evidence type="ECO:0000256" key="1">
    <source>
        <dbReference type="ARBA" id="ARBA00006484"/>
    </source>
</evidence>